<dbReference type="Proteomes" id="UP000235836">
    <property type="component" value="Unassembled WGS sequence"/>
</dbReference>
<dbReference type="AlphaFoldDB" id="A0A2N6T695"/>
<dbReference type="SUPFAM" id="SSF56601">
    <property type="entry name" value="beta-lactamase/transpeptidase-like"/>
    <property type="match status" value="1"/>
</dbReference>
<gene>
    <name evidence="1" type="ORF">CJ203_04180</name>
</gene>
<evidence type="ECO:0000313" key="1">
    <source>
        <dbReference type="EMBL" id="PMC64854.1"/>
    </source>
</evidence>
<comment type="caution">
    <text evidence="1">The sequence shown here is derived from an EMBL/GenBank/DDBJ whole genome shotgun (WGS) entry which is preliminary data.</text>
</comment>
<organism evidence="1 2">
    <name type="scientific">Corynebacterium tuscaniense</name>
    <dbReference type="NCBI Taxonomy" id="302449"/>
    <lineage>
        <taxon>Bacteria</taxon>
        <taxon>Bacillati</taxon>
        <taxon>Actinomycetota</taxon>
        <taxon>Actinomycetes</taxon>
        <taxon>Mycobacteriales</taxon>
        <taxon>Corynebacteriaceae</taxon>
        <taxon>Corynebacterium</taxon>
    </lineage>
</organism>
<keyword evidence="2" id="KW-1185">Reference proteome</keyword>
<protein>
    <recommendedName>
        <fullName evidence="3">Serine hydrolase</fullName>
    </recommendedName>
</protein>
<accession>A0A2N6T695</accession>
<proteinExistence type="predicted"/>
<sequence>MPDVGPVVALSDGPHLDLSDLDENVAEIEEQLDVQVGVAVFDGTQDITAGSVGVMPAWSTIKVPIALVAQKHCSYGEKALEKLTEAAIEWSDNDATDQLWGCLGSAADASRLVSEEIAKSGVTVKPQPAWGTTAWTLPGQARYGHQLAAVPEDNPVIVDMHKIVDEHRYGLGQLDNVPFKGGWSDADDGSWHTRQFGFTTIGETTYGIAIAARSLDGSEEDCQEALTHVADYLKEAKVD</sequence>
<name>A0A2N6T695_9CORY</name>
<reference evidence="1 2" key="1">
    <citation type="submission" date="2017-09" db="EMBL/GenBank/DDBJ databases">
        <title>Bacterial strain isolated from the female urinary microbiota.</title>
        <authorList>
            <person name="Thomas-White K."/>
            <person name="Kumar N."/>
            <person name="Forster S."/>
            <person name="Putonti C."/>
            <person name="Lawley T."/>
            <person name="Wolfe A.J."/>
        </authorList>
    </citation>
    <scope>NUCLEOTIDE SEQUENCE [LARGE SCALE GENOMIC DNA]</scope>
    <source>
        <strain evidence="1 2">UMB0792</strain>
    </source>
</reference>
<evidence type="ECO:0000313" key="2">
    <source>
        <dbReference type="Proteomes" id="UP000235836"/>
    </source>
</evidence>
<dbReference type="Gene3D" id="3.40.710.10">
    <property type="entry name" value="DD-peptidase/beta-lactamase superfamily"/>
    <property type="match status" value="1"/>
</dbReference>
<dbReference type="InterPro" id="IPR012338">
    <property type="entry name" value="Beta-lactam/transpept-like"/>
</dbReference>
<evidence type="ECO:0008006" key="3">
    <source>
        <dbReference type="Google" id="ProtNLM"/>
    </source>
</evidence>
<dbReference type="EMBL" id="PNHG01000004">
    <property type="protein sequence ID" value="PMC64854.1"/>
    <property type="molecule type" value="Genomic_DNA"/>
</dbReference>